<dbReference type="AlphaFoldDB" id="A0A6N7L330"/>
<sequence length="166" mass="18114">MSTSSHHEPLTPWEEITPDWSKAALIEYPGSRLKRIMYGTEVGLVPDEAFAADCAAADVRLQELRTADPDDAGVVHAGQTFSAVAAGGSAEDRARAEYYLCDELMEYPLRHGYLWYGEHPALDPELRGRYQQSETGPGPVDSLTAAIIARGAEAAARWDARPEPSL</sequence>
<dbReference type="RefSeq" id="WP_153472096.1">
    <property type="nucleotide sequence ID" value="NZ_WBOF01000010.1"/>
</dbReference>
<protein>
    <submittedName>
        <fullName evidence="1">Uncharacterized protein</fullName>
    </submittedName>
</protein>
<organism evidence="1 2">
    <name type="scientific">Streptomyces kaniharaensis</name>
    <dbReference type="NCBI Taxonomy" id="212423"/>
    <lineage>
        <taxon>Bacteria</taxon>
        <taxon>Bacillati</taxon>
        <taxon>Actinomycetota</taxon>
        <taxon>Actinomycetes</taxon>
        <taxon>Kitasatosporales</taxon>
        <taxon>Streptomycetaceae</taxon>
        <taxon>Streptomyces</taxon>
    </lineage>
</organism>
<accession>A0A6N7L330</accession>
<reference evidence="1 2" key="1">
    <citation type="submission" date="2019-09" db="EMBL/GenBank/DDBJ databases">
        <title>Genome Sequences of Streptomyces kaniharaensis ATCC 21070.</title>
        <authorList>
            <person name="Zhu W."/>
            <person name="De Crecy-Lagard V."/>
            <person name="Richards N.G."/>
        </authorList>
    </citation>
    <scope>NUCLEOTIDE SEQUENCE [LARGE SCALE GENOMIC DNA]</scope>
    <source>
        <strain evidence="1 2">SF-557</strain>
    </source>
</reference>
<keyword evidence="2" id="KW-1185">Reference proteome</keyword>
<dbReference type="Proteomes" id="UP000450000">
    <property type="component" value="Unassembled WGS sequence"/>
</dbReference>
<comment type="caution">
    <text evidence="1">The sequence shown here is derived from an EMBL/GenBank/DDBJ whole genome shotgun (WGS) entry which is preliminary data.</text>
</comment>
<dbReference type="OrthoDB" id="4314663at2"/>
<evidence type="ECO:0000313" key="1">
    <source>
        <dbReference type="EMBL" id="MQS18031.1"/>
    </source>
</evidence>
<dbReference type="EMBL" id="WBOF01000010">
    <property type="protein sequence ID" value="MQS18031.1"/>
    <property type="molecule type" value="Genomic_DNA"/>
</dbReference>
<name>A0A6N7L330_9ACTN</name>
<evidence type="ECO:0000313" key="2">
    <source>
        <dbReference type="Proteomes" id="UP000450000"/>
    </source>
</evidence>
<proteinExistence type="predicted"/>
<gene>
    <name evidence="1" type="ORF">F7Q99_39050</name>
</gene>